<keyword evidence="6" id="KW-1185">Reference proteome</keyword>
<evidence type="ECO:0000313" key="7">
    <source>
        <dbReference type="RefSeq" id="XP_006816947.1"/>
    </source>
</evidence>
<keyword evidence="3 5" id="KW-1133">Transmembrane helix</keyword>
<dbReference type="PANTHER" id="PTHR11785:SF528">
    <property type="entry name" value="AMINO ACID TRANSPORTER PROTEIN JHI-21"/>
    <property type="match status" value="1"/>
</dbReference>
<evidence type="ECO:0000256" key="4">
    <source>
        <dbReference type="ARBA" id="ARBA00023136"/>
    </source>
</evidence>
<feature type="transmembrane region" description="Helical" evidence="5">
    <location>
        <begin position="88"/>
        <end position="112"/>
    </location>
</feature>
<feature type="transmembrane region" description="Helical" evidence="5">
    <location>
        <begin position="466"/>
        <end position="484"/>
    </location>
</feature>
<feature type="transmembrane region" description="Helical" evidence="5">
    <location>
        <begin position="378"/>
        <end position="396"/>
    </location>
</feature>
<keyword evidence="4 5" id="KW-0472">Membrane</keyword>
<feature type="transmembrane region" description="Helical" evidence="5">
    <location>
        <begin position="133"/>
        <end position="158"/>
    </location>
</feature>
<feature type="transmembrane region" description="Helical" evidence="5">
    <location>
        <begin position="402"/>
        <end position="426"/>
    </location>
</feature>
<reference evidence="7" key="1">
    <citation type="submission" date="2025-08" db="UniProtKB">
        <authorList>
            <consortium name="RefSeq"/>
        </authorList>
    </citation>
    <scope>IDENTIFICATION</scope>
    <source>
        <tissue evidence="7">Testes</tissue>
    </source>
</reference>
<feature type="transmembrane region" description="Helical" evidence="5">
    <location>
        <begin position="280"/>
        <end position="304"/>
    </location>
</feature>
<evidence type="ECO:0000256" key="2">
    <source>
        <dbReference type="ARBA" id="ARBA00022692"/>
    </source>
</evidence>
<feature type="transmembrane region" description="Helical" evidence="5">
    <location>
        <begin position="438"/>
        <end position="460"/>
    </location>
</feature>
<comment type="subcellular location">
    <subcellularLocation>
        <location evidence="1">Membrane</location>
        <topology evidence="1">Multi-pass membrane protein</topology>
    </subcellularLocation>
</comment>
<feature type="transmembrane region" description="Helical" evidence="5">
    <location>
        <begin position="324"/>
        <end position="357"/>
    </location>
</feature>
<gene>
    <name evidence="7" type="primary">LOC100377923</name>
</gene>
<feature type="transmembrane region" description="Helical" evidence="5">
    <location>
        <begin position="249"/>
        <end position="268"/>
    </location>
</feature>
<protein>
    <submittedName>
        <fullName evidence="7">Large neutral amino acids transporter small subunit 1-like isoform X1</fullName>
    </submittedName>
</protein>
<feature type="transmembrane region" description="Helical" evidence="5">
    <location>
        <begin position="207"/>
        <end position="229"/>
    </location>
</feature>
<keyword evidence="2 5" id="KW-0812">Transmembrane</keyword>
<evidence type="ECO:0000256" key="1">
    <source>
        <dbReference type="ARBA" id="ARBA00004141"/>
    </source>
</evidence>
<name>A0ABM0MAA6_SACKO</name>
<evidence type="ECO:0000256" key="5">
    <source>
        <dbReference type="SAM" id="Phobius"/>
    </source>
</evidence>
<organism evidence="6 7">
    <name type="scientific">Saccoglossus kowalevskii</name>
    <name type="common">Acorn worm</name>
    <dbReference type="NCBI Taxonomy" id="10224"/>
    <lineage>
        <taxon>Eukaryota</taxon>
        <taxon>Metazoa</taxon>
        <taxon>Hemichordata</taxon>
        <taxon>Enteropneusta</taxon>
        <taxon>Harrimaniidae</taxon>
        <taxon>Saccoglossus</taxon>
    </lineage>
</organism>
<dbReference type="GeneID" id="100377923"/>
<dbReference type="Proteomes" id="UP000694865">
    <property type="component" value="Unplaced"/>
</dbReference>
<dbReference type="Pfam" id="PF13520">
    <property type="entry name" value="AA_permease_2"/>
    <property type="match status" value="1"/>
</dbReference>
<dbReference type="Gene3D" id="1.20.1740.10">
    <property type="entry name" value="Amino acid/polyamine transporter I"/>
    <property type="match status" value="1"/>
</dbReference>
<proteinExistence type="predicted"/>
<dbReference type="InterPro" id="IPR002293">
    <property type="entry name" value="AA/rel_permease1"/>
</dbReference>
<accession>A0ABM0MAA6</accession>
<dbReference type="PIRSF" id="PIRSF006060">
    <property type="entry name" value="AA_transporter"/>
    <property type="match status" value="1"/>
</dbReference>
<dbReference type="RefSeq" id="XP_006816947.1">
    <property type="nucleotide sequence ID" value="XM_006816884.1"/>
</dbReference>
<evidence type="ECO:0000256" key="3">
    <source>
        <dbReference type="ARBA" id="ARBA00022989"/>
    </source>
</evidence>
<dbReference type="PANTHER" id="PTHR11785">
    <property type="entry name" value="AMINO ACID TRANSPORTER"/>
    <property type="match status" value="1"/>
</dbReference>
<evidence type="ECO:0000313" key="6">
    <source>
        <dbReference type="Proteomes" id="UP000694865"/>
    </source>
</evidence>
<sequence length="516" mass="55767">MVKDTDVNSSLSKRAMGGKNIYDPVDVATSNGHAPVGEGGNTESESCEQLTMKPQISLMSGCNIIIGTIIGSGIFISPVGVVKFTGSVGLSIIVWAGCGLFSMVGALCYAELGTSITKSGGDYAYILEAFGELPAFLLLWITLIIIRPTSQAIVAIVFATYFLQPFFPQEGCSPPEEAVALLAAICLCILTYVNCVSVRWSTRVQDVFTASKVFALILIIITGLVQIGKGNTANFEDGFAGSTTDVGDIVLAFYSGLFAFGGWNYLNFVTEELKDPQKNLPRAIVISILLVTVIYVLTNIAYFAVLSPEQMQNSPAVAVTFGNWTLGVMAWCIPVFVGLSTFGSVNGSLLTGSRIFFVGARENQLPNVLAMINVGKKTPTPSLFLTCFLSLMYLLSDDIGTLINYFSFITWLSIGTAIVGMVYLRWKKPDMPRPIKVNLILPIIFIIACAFLIIVGFYAAPKDTGIGIGILLTGVPVYFIGVYWKNKPKWLKNMIAQATIGCQKVMFVTLTEEKLN</sequence>
<feature type="transmembrane region" description="Helical" evidence="5">
    <location>
        <begin position="178"/>
        <end position="195"/>
    </location>
</feature>
<feature type="transmembrane region" description="Helical" evidence="5">
    <location>
        <begin position="56"/>
        <end position="76"/>
    </location>
</feature>
<dbReference type="InterPro" id="IPR050598">
    <property type="entry name" value="AminoAcid_Transporter"/>
</dbReference>